<protein>
    <submittedName>
        <fullName evidence="1">Uncharacterized protein</fullName>
    </submittedName>
</protein>
<feature type="non-terminal residue" evidence="1">
    <location>
        <position position="1"/>
    </location>
</feature>
<evidence type="ECO:0000313" key="2">
    <source>
        <dbReference type="Proteomes" id="UP000199666"/>
    </source>
</evidence>
<name>A0A1I2Y7F4_9SPHI</name>
<gene>
    <name evidence="1" type="ORF">SAMN04489864_106270</name>
</gene>
<accession>A0A1I2Y7F4</accession>
<dbReference type="Proteomes" id="UP000199666">
    <property type="component" value="Unassembled WGS sequence"/>
</dbReference>
<dbReference type="AlphaFoldDB" id="A0A1I2Y7F4"/>
<evidence type="ECO:0000313" key="1">
    <source>
        <dbReference type="EMBL" id="SFH21552.1"/>
    </source>
</evidence>
<reference evidence="1 2" key="1">
    <citation type="submission" date="2016-10" db="EMBL/GenBank/DDBJ databases">
        <authorList>
            <person name="de Groot N.N."/>
        </authorList>
    </citation>
    <scope>NUCLEOTIDE SEQUENCE [LARGE SCALE GENOMIC DNA]</scope>
    <source>
        <strain evidence="1 2">DSM 18684</strain>
    </source>
</reference>
<sequence length="53" mass="5949">NLKPEPFRIRLALAPSMGIYIIANGDRNVERFSVLATQLIHIFGQIDIVKGKN</sequence>
<keyword evidence="2" id="KW-1185">Reference proteome</keyword>
<organism evidence="1 2">
    <name type="scientific">Pedobacter insulae</name>
    <dbReference type="NCBI Taxonomy" id="414048"/>
    <lineage>
        <taxon>Bacteria</taxon>
        <taxon>Pseudomonadati</taxon>
        <taxon>Bacteroidota</taxon>
        <taxon>Sphingobacteriia</taxon>
        <taxon>Sphingobacteriales</taxon>
        <taxon>Sphingobacteriaceae</taxon>
        <taxon>Pedobacter</taxon>
    </lineage>
</organism>
<dbReference type="EMBL" id="FOPP01000006">
    <property type="protein sequence ID" value="SFH21552.1"/>
    <property type="molecule type" value="Genomic_DNA"/>
</dbReference>
<proteinExistence type="predicted"/>